<proteinExistence type="predicted"/>
<feature type="compositionally biased region" description="Pro residues" evidence="1">
    <location>
        <begin position="16"/>
        <end position="30"/>
    </location>
</feature>
<protein>
    <submittedName>
        <fullName evidence="2">Uncharacterized protein</fullName>
    </submittedName>
</protein>
<evidence type="ECO:0000313" key="2">
    <source>
        <dbReference type="EMBL" id="MQL90890.1"/>
    </source>
</evidence>
<feature type="compositionally biased region" description="Polar residues" evidence="1">
    <location>
        <begin position="43"/>
        <end position="52"/>
    </location>
</feature>
<comment type="caution">
    <text evidence="2">The sequence shown here is derived from an EMBL/GenBank/DDBJ whole genome shotgun (WGS) entry which is preliminary data.</text>
</comment>
<feature type="compositionally biased region" description="Low complexity" evidence="1">
    <location>
        <begin position="31"/>
        <end position="42"/>
    </location>
</feature>
<reference evidence="2" key="1">
    <citation type="submission" date="2017-07" db="EMBL/GenBank/DDBJ databases">
        <title>Taro Niue Genome Assembly and Annotation.</title>
        <authorList>
            <person name="Atibalentja N."/>
            <person name="Keating K."/>
            <person name="Fields C.J."/>
        </authorList>
    </citation>
    <scope>NUCLEOTIDE SEQUENCE</scope>
    <source>
        <strain evidence="2">Niue_2</strain>
        <tissue evidence="2">Leaf</tissue>
    </source>
</reference>
<dbReference type="AlphaFoldDB" id="A0A843VAZ0"/>
<name>A0A843VAZ0_COLES</name>
<feature type="region of interest" description="Disordered" evidence="1">
    <location>
        <begin position="135"/>
        <end position="158"/>
    </location>
</feature>
<dbReference type="Proteomes" id="UP000652761">
    <property type="component" value="Unassembled WGS sequence"/>
</dbReference>
<feature type="region of interest" description="Disordered" evidence="1">
    <location>
        <begin position="1"/>
        <end position="72"/>
    </location>
</feature>
<evidence type="ECO:0000256" key="1">
    <source>
        <dbReference type="SAM" id="MobiDB-lite"/>
    </source>
</evidence>
<keyword evidence="3" id="KW-1185">Reference proteome</keyword>
<evidence type="ECO:0000313" key="3">
    <source>
        <dbReference type="Proteomes" id="UP000652761"/>
    </source>
</evidence>
<dbReference type="EMBL" id="NMUH01001282">
    <property type="protein sequence ID" value="MQL90890.1"/>
    <property type="molecule type" value="Genomic_DNA"/>
</dbReference>
<accession>A0A843VAZ0</accession>
<sequence length="158" mass="16951">MASMQHKTLDHRSLGTPPPENPAPPSPPPGDAAVPDPAAGPSLSRNTSSSRLDAQVPEFVPRTPLARQPLPRMEPRMVQIHRGPTSPPPPPPVVHLFHPRRRTRLSIMSPWCRTSSSTTAEGEGGYMEHDVVHHMPAEGDPASAPASAVRDGLSEDVI</sequence>
<organism evidence="2 3">
    <name type="scientific">Colocasia esculenta</name>
    <name type="common">Wild taro</name>
    <name type="synonym">Arum esculentum</name>
    <dbReference type="NCBI Taxonomy" id="4460"/>
    <lineage>
        <taxon>Eukaryota</taxon>
        <taxon>Viridiplantae</taxon>
        <taxon>Streptophyta</taxon>
        <taxon>Embryophyta</taxon>
        <taxon>Tracheophyta</taxon>
        <taxon>Spermatophyta</taxon>
        <taxon>Magnoliopsida</taxon>
        <taxon>Liliopsida</taxon>
        <taxon>Araceae</taxon>
        <taxon>Aroideae</taxon>
        <taxon>Colocasieae</taxon>
        <taxon>Colocasia</taxon>
    </lineage>
</organism>
<gene>
    <name evidence="2" type="ORF">Taro_023487</name>
</gene>